<organism evidence="2 3">
    <name type="scientific">Ornithinimicrobium pekingense</name>
    <dbReference type="NCBI Taxonomy" id="384677"/>
    <lineage>
        <taxon>Bacteria</taxon>
        <taxon>Bacillati</taxon>
        <taxon>Actinomycetota</taxon>
        <taxon>Actinomycetes</taxon>
        <taxon>Micrococcales</taxon>
        <taxon>Ornithinimicrobiaceae</taxon>
        <taxon>Ornithinimicrobium</taxon>
    </lineage>
</organism>
<comment type="caution">
    <text evidence="2">The sequence shown here is derived from an EMBL/GenBank/DDBJ whole genome shotgun (WGS) entry which is preliminary data.</text>
</comment>
<proteinExistence type="predicted"/>
<keyword evidence="3" id="KW-1185">Reference proteome</keyword>
<evidence type="ECO:0000313" key="2">
    <source>
        <dbReference type="EMBL" id="GGK83909.1"/>
    </source>
</evidence>
<sequence length="89" mass="9945">MSWDDLIELFNPGHRHLAQERDRKRIEAQLPGSEADDDPHAAGIDLDRGIIFLPKAEQHGRTTPPGDDTCRDRCSPLQPTTHPVSPQAE</sequence>
<reference evidence="3" key="1">
    <citation type="journal article" date="2019" name="Int. J. Syst. Evol. Microbiol.">
        <title>The Global Catalogue of Microorganisms (GCM) 10K type strain sequencing project: providing services to taxonomists for standard genome sequencing and annotation.</title>
        <authorList>
            <consortium name="The Broad Institute Genomics Platform"/>
            <consortium name="The Broad Institute Genome Sequencing Center for Infectious Disease"/>
            <person name="Wu L."/>
            <person name="Ma J."/>
        </authorList>
    </citation>
    <scope>NUCLEOTIDE SEQUENCE [LARGE SCALE GENOMIC DNA]</scope>
    <source>
        <strain evidence="3">CGMCC 1.5362</strain>
    </source>
</reference>
<feature type="region of interest" description="Disordered" evidence="1">
    <location>
        <begin position="55"/>
        <end position="89"/>
    </location>
</feature>
<protein>
    <submittedName>
        <fullName evidence="2">Uncharacterized protein</fullName>
    </submittedName>
</protein>
<evidence type="ECO:0000256" key="1">
    <source>
        <dbReference type="SAM" id="MobiDB-lite"/>
    </source>
</evidence>
<gene>
    <name evidence="2" type="ORF">GCM10011509_35540</name>
</gene>
<evidence type="ECO:0000313" key="3">
    <source>
        <dbReference type="Proteomes" id="UP000662111"/>
    </source>
</evidence>
<feature type="region of interest" description="Disordered" evidence="1">
    <location>
        <begin position="19"/>
        <end position="42"/>
    </location>
</feature>
<dbReference type="Proteomes" id="UP000662111">
    <property type="component" value="Unassembled WGS sequence"/>
</dbReference>
<dbReference type="EMBL" id="BMLB01000012">
    <property type="protein sequence ID" value="GGK83909.1"/>
    <property type="molecule type" value="Genomic_DNA"/>
</dbReference>
<name>A0ABQ2FFG0_9MICO</name>
<feature type="compositionally biased region" description="Polar residues" evidence="1">
    <location>
        <begin position="77"/>
        <end position="89"/>
    </location>
</feature>
<accession>A0ABQ2FFG0</accession>
<dbReference type="RefSeq" id="WP_022920214.1">
    <property type="nucleotide sequence ID" value="NZ_BMLB01000012.1"/>
</dbReference>